<organism evidence="2 3">
    <name type="scientific">Modestobacter roseus</name>
    <dbReference type="NCBI Taxonomy" id="1181884"/>
    <lineage>
        <taxon>Bacteria</taxon>
        <taxon>Bacillati</taxon>
        <taxon>Actinomycetota</taxon>
        <taxon>Actinomycetes</taxon>
        <taxon>Geodermatophilales</taxon>
        <taxon>Geodermatophilaceae</taxon>
        <taxon>Modestobacter</taxon>
    </lineage>
</organism>
<feature type="transmembrane region" description="Helical" evidence="1">
    <location>
        <begin position="141"/>
        <end position="161"/>
    </location>
</feature>
<evidence type="ECO:0000313" key="2">
    <source>
        <dbReference type="EMBL" id="TWH73239.1"/>
    </source>
</evidence>
<keyword evidence="3" id="KW-1185">Reference proteome</keyword>
<keyword evidence="1" id="KW-0812">Transmembrane</keyword>
<dbReference type="Proteomes" id="UP000321490">
    <property type="component" value="Unassembled WGS sequence"/>
</dbReference>
<dbReference type="Pfam" id="PF20128">
    <property type="entry name" value="DUF6518"/>
    <property type="match status" value="1"/>
</dbReference>
<evidence type="ECO:0000313" key="3">
    <source>
        <dbReference type="Proteomes" id="UP000321490"/>
    </source>
</evidence>
<proteinExistence type="predicted"/>
<reference evidence="2 3" key="1">
    <citation type="submission" date="2019-07" db="EMBL/GenBank/DDBJ databases">
        <title>R&amp;d 2014.</title>
        <authorList>
            <person name="Klenk H.-P."/>
        </authorList>
    </citation>
    <scope>NUCLEOTIDE SEQUENCE [LARGE SCALE GENOMIC DNA]</scope>
    <source>
        <strain evidence="2 3">DSM 45764</strain>
    </source>
</reference>
<keyword evidence="1" id="KW-1133">Transmembrane helix</keyword>
<gene>
    <name evidence="2" type="ORF">JD78_01762</name>
</gene>
<feature type="transmembrane region" description="Helical" evidence="1">
    <location>
        <begin position="82"/>
        <end position="100"/>
    </location>
</feature>
<evidence type="ECO:0000256" key="1">
    <source>
        <dbReference type="SAM" id="Phobius"/>
    </source>
</evidence>
<sequence>MTTVLPPPAPPLPSWPAPSARTELARWWLPVLVLVLGAGGGVLTERVQGALAGSWAHWGHAVAAWCLASFAVGALARRWRGAVAAAVATQLLLVVGFHAARAVQLLPVDEAAAVVWSVAGVAAGLVFGTVGWWWRAARQRLAALVLLAVVVPVVWADTAVVDAVTVTC</sequence>
<feature type="transmembrane region" description="Helical" evidence="1">
    <location>
        <begin position="24"/>
        <end position="43"/>
    </location>
</feature>
<feature type="transmembrane region" description="Helical" evidence="1">
    <location>
        <begin position="55"/>
        <end position="75"/>
    </location>
</feature>
<name>A0A562IQC1_9ACTN</name>
<dbReference type="RefSeq" id="WP_166521091.1">
    <property type="nucleotide sequence ID" value="NZ_VLKF01000001.1"/>
</dbReference>
<feature type="transmembrane region" description="Helical" evidence="1">
    <location>
        <begin position="112"/>
        <end position="134"/>
    </location>
</feature>
<dbReference type="AlphaFoldDB" id="A0A562IQC1"/>
<keyword evidence="1" id="KW-0472">Membrane</keyword>
<dbReference type="EMBL" id="VLKF01000001">
    <property type="protein sequence ID" value="TWH73239.1"/>
    <property type="molecule type" value="Genomic_DNA"/>
</dbReference>
<dbReference type="InterPro" id="IPR045393">
    <property type="entry name" value="DUF6518"/>
</dbReference>
<accession>A0A562IQC1</accession>
<comment type="caution">
    <text evidence="2">The sequence shown here is derived from an EMBL/GenBank/DDBJ whole genome shotgun (WGS) entry which is preliminary data.</text>
</comment>
<protein>
    <submittedName>
        <fullName evidence="2">Uncharacterized protein</fullName>
    </submittedName>
</protein>